<gene>
    <name evidence="2" type="ORF">PDIGIT_LOCUS4868</name>
</gene>
<name>A0A9W4XKG5_9PLEO</name>
<organism evidence="2 3">
    <name type="scientific">Periconia digitata</name>
    <dbReference type="NCBI Taxonomy" id="1303443"/>
    <lineage>
        <taxon>Eukaryota</taxon>
        <taxon>Fungi</taxon>
        <taxon>Dikarya</taxon>
        <taxon>Ascomycota</taxon>
        <taxon>Pezizomycotina</taxon>
        <taxon>Dothideomycetes</taxon>
        <taxon>Pleosporomycetidae</taxon>
        <taxon>Pleosporales</taxon>
        <taxon>Massarineae</taxon>
        <taxon>Periconiaceae</taxon>
        <taxon>Periconia</taxon>
    </lineage>
</organism>
<feature type="compositionally biased region" description="Basic residues" evidence="1">
    <location>
        <begin position="78"/>
        <end position="91"/>
    </location>
</feature>
<dbReference type="Proteomes" id="UP001152607">
    <property type="component" value="Unassembled WGS sequence"/>
</dbReference>
<dbReference type="EMBL" id="CAOQHR010000003">
    <property type="protein sequence ID" value="CAI6331839.1"/>
    <property type="molecule type" value="Genomic_DNA"/>
</dbReference>
<comment type="caution">
    <text evidence="2">The sequence shown here is derived from an EMBL/GenBank/DDBJ whole genome shotgun (WGS) entry which is preliminary data.</text>
</comment>
<evidence type="ECO:0000256" key="1">
    <source>
        <dbReference type="SAM" id="MobiDB-lite"/>
    </source>
</evidence>
<dbReference type="AlphaFoldDB" id="A0A9W4XKG5"/>
<accession>A0A9W4XKG5</accession>
<sequence length="131" mass="15318">MDWASYGDYPISESDSDSSSDYYWYYSSDEYEWPHPGARSRMPSIWRPPQPPMMLRGPARPAPRPAPTYDPPMGPRRPIPRRNPRRLRGRFHVPGPLDSDSDDEGYSSDYDWPLAPPTPPGRSYYRGYWDY</sequence>
<evidence type="ECO:0000313" key="2">
    <source>
        <dbReference type="EMBL" id="CAI6331839.1"/>
    </source>
</evidence>
<keyword evidence="3" id="KW-1185">Reference proteome</keyword>
<protein>
    <submittedName>
        <fullName evidence="2">Uncharacterized protein</fullName>
    </submittedName>
</protein>
<evidence type="ECO:0000313" key="3">
    <source>
        <dbReference type="Proteomes" id="UP001152607"/>
    </source>
</evidence>
<feature type="compositionally biased region" description="Pro residues" evidence="1">
    <location>
        <begin position="60"/>
        <end position="77"/>
    </location>
</feature>
<reference evidence="2" key="1">
    <citation type="submission" date="2023-01" db="EMBL/GenBank/DDBJ databases">
        <authorList>
            <person name="Van Ghelder C."/>
            <person name="Rancurel C."/>
        </authorList>
    </citation>
    <scope>NUCLEOTIDE SEQUENCE</scope>
    <source>
        <strain evidence="2">CNCM I-4278</strain>
    </source>
</reference>
<feature type="region of interest" description="Disordered" evidence="1">
    <location>
        <begin position="47"/>
        <end position="131"/>
    </location>
</feature>
<proteinExistence type="predicted"/>